<gene>
    <name evidence="1" type="ORF">DERP_008811</name>
</gene>
<dbReference type="EMBL" id="NJHN03000107">
    <property type="protein sequence ID" value="KAH9414615.1"/>
    <property type="molecule type" value="Genomic_DNA"/>
</dbReference>
<reference evidence="1 2" key="2">
    <citation type="journal article" date="2022" name="Mol. Biol. Evol.">
        <title>Comparative Genomics Reveals Insights into the Divergent Evolution of Astigmatic Mites and Household Pest Adaptations.</title>
        <authorList>
            <person name="Xiong Q."/>
            <person name="Wan A.T."/>
            <person name="Liu X."/>
            <person name="Fung C.S."/>
            <person name="Xiao X."/>
            <person name="Malainual N."/>
            <person name="Hou J."/>
            <person name="Wang L."/>
            <person name="Wang M."/>
            <person name="Yang K.Y."/>
            <person name="Cui Y."/>
            <person name="Leung E.L."/>
            <person name="Nong W."/>
            <person name="Shin S.K."/>
            <person name="Au S.W."/>
            <person name="Jeong K.Y."/>
            <person name="Chew F.T."/>
            <person name="Hui J.H."/>
            <person name="Leung T.F."/>
            <person name="Tungtrongchitr A."/>
            <person name="Zhong N."/>
            <person name="Liu Z."/>
            <person name="Tsui S.K."/>
        </authorList>
    </citation>
    <scope>NUCLEOTIDE SEQUENCE [LARGE SCALE GENOMIC DNA]</scope>
    <source>
        <strain evidence="1">Derp</strain>
    </source>
</reference>
<sequence>MYRHEMNFSKYYFGTNKWNKRNKAEPLVHTFKNISHSLINVCPTNKKIVRLHPFCYGNL</sequence>
<evidence type="ECO:0000313" key="1">
    <source>
        <dbReference type="EMBL" id="KAH9414615.1"/>
    </source>
</evidence>
<proteinExistence type="predicted"/>
<protein>
    <submittedName>
        <fullName evidence="1">Uncharacterized protein</fullName>
    </submittedName>
</protein>
<reference evidence="1 2" key="1">
    <citation type="journal article" date="2018" name="J. Allergy Clin. Immunol.">
        <title>High-quality assembly of Dermatophagoides pteronyssinus genome and transcriptome reveals a wide range of novel allergens.</title>
        <authorList>
            <person name="Liu X.Y."/>
            <person name="Yang K.Y."/>
            <person name="Wang M.Q."/>
            <person name="Kwok J.S."/>
            <person name="Zeng X."/>
            <person name="Yang Z."/>
            <person name="Xiao X.J."/>
            <person name="Lau C.P."/>
            <person name="Li Y."/>
            <person name="Huang Z.M."/>
            <person name="Ba J.G."/>
            <person name="Yim A.K."/>
            <person name="Ouyang C.Y."/>
            <person name="Ngai S.M."/>
            <person name="Chan T.F."/>
            <person name="Leung E.L."/>
            <person name="Liu L."/>
            <person name="Liu Z.G."/>
            <person name="Tsui S.K."/>
        </authorList>
    </citation>
    <scope>NUCLEOTIDE SEQUENCE [LARGE SCALE GENOMIC DNA]</scope>
    <source>
        <strain evidence="1">Derp</strain>
    </source>
</reference>
<evidence type="ECO:0000313" key="2">
    <source>
        <dbReference type="Proteomes" id="UP000887458"/>
    </source>
</evidence>
<dbReference type="Proteomes" id="UP000887458">
    <property type="component" value="Unassembled WGS sequence"/>
</dbReference>
<organism evidence="1 2">
    <name type="scientific">Dermatophagoides pteronyssinus</name>
    <name type="common">European house dust mite</name>
    <dbReference type="NCBI Taxonomy" id="6956"/>
    <lineage>
        <taxon>Eukaryota</taxon>
        <taxon>Metazoa</taxon>
        <taxon>Ecdysozoa</taxon>
        <taxon>Arthropoda</taxon>
        <taxon>Chelicerata</taxon>
        <taxon>Arachnida</taxon>
        <taxon>Acari</taxon>
        <taxon>Acariformes</taxon>
        <taxon>Sarcoptiformes</taxon>
        <taxon>Astigmata</taxon>
        <taxon>Psoroptidia</taxon>
        <taxon>Analgoidea</taxon>
        <taxon>Pyroglyphidae</taxon>
        <taxon>Dermatophagoidinae</taxon>
        <taxon>Dermatophagoides</taxon>
    </lineage>
</organism>
<name>A0ABQ8IX17_DERPT</name>
<keyword evidence="2" id="KW-1185">Reference proteome</keyword>
<accession>A0ABQ8IX17</accession>
<comment type="caution">
    <text evidence="1">The sequence shown here is derived from an EMBL/GenBank/DDBJ whole genome shotgun (WGS) entry which is preliminary data.</text>
</comment>